<dbReference type="EMBL" id="BPLQ01004155">
    <property type="protein sequence ID" value="GIY05952.1"/>
    <property type="molecule type" value="Genomic_DNA"/>
</dbReference>
<proteinExistence type="predicted"/>
<keyword evidence="2" id="KW-1185">Reference proteome</keyword>
<organism evidence="1 2">
    <name type="scientific">Caerostris darwini</name>
    <dbReference type="NCBI Taxonomy" id="1538125"/>
    <lineage>
        <taxon>Eukaryota</taxon>
        <taxon>Metazoa</taxon>
        <taxon>Ecdysozoa</taxon>
        <taxon>Arthropoda</taxon>
        <taxon>Chelicerata</taxon>
        <taxon>Arachnida</taxon>
        <taxon>Araneae</taxon>
        <taxon>Araneomorphae</taxon>
        <taxon>Entelegynae</taxon>
        <taxon>Araneoidea</taxon>
        <taxon>Araneidae</taxon>
        <taxon>Caerostris</taxon>
    </lineage>
</organism>
<evidence type="ECO:0000313" key="1">
    <source>
        <dbReference type="EMBL" id="GIY05952.1"/>
    </source>
</evidence>
<accession>A0AAV4QCC3</accession>
<sequence>MKILCGNKDKFSCDLVALSYTLEWVRPIPSSSTAPCGSGLSSSYVECPGSKPIIIKRKSLCGGTDKYFRPSGPYLECPGLRPIIIKSKALHDDKSSSNLMSLV</sequence>
<dbReference type="Proteomes" id="UP001054837">
    <property type="component" value="Unassembled WGS sequence"/>
</dbReference>
<comment type="caution">
    <text evidence="1">The sequence shown here is derived from an EMBL/GenBank/DDBJ whole genome shotgun (WGS) entry which is preliminary data.</text>
</comment>
<dbReference type="AlphaFoldDB" id="A0AAV4QCC3"/>
<name>A0AAV4QCC3_9ARAC</name>
<gene>
    <name evidence="1" type="ORF">CDAR_297011</name>
</gene>
<evidence type="ECO:0000313" key="2">
    <source>
        <dbReference type="Proteomes" id="UP001054837"/>
    </source>
</evidence>
<protein>
    <submittedName>
        <fullName evidence="1">Uncharacterized protein</fullName>
    </submittedName>
</protein>
<reference evidence="1 2" key="1">
    <citation type="submission" date="2021-06" db="EMBL/GenBank/DDBJ databases">
        <title>Caerostris darwini draft genome.</title>
        <authorList>
            <person name="Kono N."/>
            <person name="Arakawa K."/>
        </authorList>
    </citation>
    <scope>NUCLEOTIDE SEQUENCE [LARGE SCALE GENOMIC DNA]</scope>
</reference>